<reference evidence="13 14" key="1">
    <citation type="submission" date="2015-10" db="EMBL/GenBank/DDBJ databases">
        <authorList>
            <person name="Gilbert D.G."/>
        </authorList>
    </citation>
    <scope>NUCLEOTIDE SEQUENCE [LARGE SCALE GENOMIC DNA]</scope>
    <source>
        <strain evidence="13 14">NRRL B-16712</strain>
    </source>
</reference>
<protein>
    <recommendedName>
        <fullName evidence="10">Serine hydroxymethyltransferase</fullName>
        <shortName evidence="10">SHMT</shortName>
        <shortName evidence="10">Serine methylase</shortName>
        <ecNumber evidence="10">2.1.2.1</ecNumber>
    </recommendedName>
</protein>
<dbReference type="GO" id="GO:0032259">
    <property type="term" value="P:methylation"/>
    <property type="evidence" value="ECO:0007669"/>
    <property type="project" value="UniProtKB-KW"/>
</dbReference>
<dbReference type="Proteomes" id="UP000053244">
    <property type="component" value="Unassembled WGS sequence"/>
</dbReference>
<evidence type="ECO:0000256" key="2">
    <source>
        <dbReference type="ARBA" id="ARBA00004496"/>
    </source>
</evidence>
<dbReference type="EMBL" id="LLZH01000025">
    <property type="protein sequence ID" value="KUL40692.1"/>
    <property type="molecule type" value="Genomic_DNA"/>
</dbReference>
<comment type="caution">
    <text evidence="13">The sequence shown here is derived from an EMBL/GenBank/DDBJ whole genome shotgun (WGS) entry which is preliminary data.</text>
</comment>
<comment type="function">
    <text evidence="9">Catalyzes the reversible interconversion of serine and glycine with tetrahydrofolate (THF) serving as the one-carbon carrier. This reaction serves as the major source of one-carbon groups required for the biosynthesis of purines, thymidylate, methionine, and other important biomolecules. Also exhibits THF-independent aldolase activity toward beta-hydroxyamino acids, producing glycine and aldehydes, via a retro-aldol mechanism. Thus, is able to catalyze the cleavage of L-allo-threonine.</text>
</comment>
<dbReference type="Pfam" id="PF00464">
    <property type="entry name" value="SHMT"/>
    <property type="match status" value="1"/>
</dbReference>
<feature type="binding site" evidence="10">
    <location>
        <position position="125"/>
    </location>
    <ligand>
        <name>(6S)-5,6,7,8-tetrahydrofolate</name>
        <dbReference type="ChEBI" id="CHEBI:57453"/>
    </ligand>
</feature>
<name>A0A0X3V8W9_9ACTN</name>
<dbReference type="PIRSF" id="PIRSF000412">
    <property type="entry name" value="SHMT"/>
    <property type="match status" value="1"/>
</dbReference>
<dbReference type="GO" id="GO:0005829">
    <property type="term" value="C:cytosol"/>
    <property type="evidence" value="ECO:0007669"/>
    <property type="project" value="TreeGrafter"/>
</dbReference>
<feature type="binding site" evidence="10">
    <location>
        <begin position="129"/>
        <end position="131"/>
    </location>
    <ligand>
        <name>(6S)-5,6,7,8-tetrahydrofolate</name>
        <dbReference type="ChEBI" id="CHEBI:57453"/>
    </ligand>
</feature>
<dbReference type="Gene3D" id="3.90.1150.10">
    <property type="entry name" value="Aspartate Aminotransferase, domain 1"/>
    <property type="match status" value="1"/>
</dbReference>
<evidence type="ECO:0000313" key="13">
    <source>
        <dbReference type="EMBL" id="KUL40692.1"/>
    </source>
</evidence>
<feature type="modified residue" description="N6-(pyridoxal phosphate)lysine" evidence="10 11">
    <location>
        <position position="234"/>
    </location>
</feature>
<dbReference type="PANTHER" id="PTHR11680">
    <property type="entry name" value="SERINE HYDROXYMETHYLTRANSFERASE"/>
    <property type="match status" value="1"/>
</dbReference>
<dbReference type="UniPathway" id="UPA00193"/>
<dbReference type="GO" id="GO:0004372">
    <property type="term" value="F:glycine hydroxymethyltransferase activity"/>
    <property type="evidence" value="ECO:0007669"/>
    <property type="project" value="UniProtKB-UniRule"/>
</dbReference>
<dbReference type="InterPro" id="IPR015421">
    <property type="entry name" value="PyrdxlP-dep_Trfase_major"/>
</dbReference>
<feature type="binding site" evidence="10">
    <location>
        <position position="248"/>
    </location>
    <ligand>
        <name>(6S)-5,6,7,8-tetrahydrofolate</name>
        <dbReference type="ChEBI" id="CHEBI:57453"/>
    </ligand>
</feature>
<evidence type="ECO:0000256" key="11">
    <source>
        <dbReference type="PIRSR" id="PIRSR000412-50"/>
    </source>
</evidence>
<keyword evidence="5 10" id="KW-0963">Cytoplasm</keyword>
<organism evidence="13 14">
    <name type="scientific">Actinoplanes awajinensis subsp. mycoplanecinus</name>
    <dbReference type="NCBI Taxonomy" id="135947"/>
    <lineage>
        <taxon>Bacteria</taxon>
        <taxon>Bacillati</taxon>
        <taxon>Actinomycetota</taxon>
        <taxon>Actinomycetes</taxon>
        <taxon>Micromonosporales</taxon>
        <taxon>Micromonosporaceae</taxon>
        <taxon>Actinoplanes</taxon>
    </lineage>
</organism>
<keyword evidence="13" id="KW-0489">Methyltransferase</keyword>
<comment type="catalytic activity">
    <reaction evidence="10">
        <text>(6R)-5,10-methylene-5,6,7,8-tetrahydrofolate + glycine + H2O = (6S)-5,6,7,8-tetrahydrofolate + L-serine</text>
        <dbReference type="Rhea" id="RHEA:15481"/>
        <dbReference type="ChEBI" id="CHEBI:15377"/>
        <dbReference type="ChEBI" id="CHEBI:15636"/>
        <dbReference type="ChEBI" id="CHEBI:33384"/>
        <dbReference type="ChEBI" id="CHEBI:57305"/>
        <dbReference type="ChEBI" id="CHEBI:57453"/>
        <dbReference type="EC" id="2.1.2.1"/>
    </reaction>
</comment>
<feature type="site" description="Plays an important role in substrate specificity" evidence="10">
    <location>
        <position position="233"/>
    </location>
</feature>
<dbReference type="CDD" id="cd00378">
    <property type="entry name" value="SHMT"/>
    <property type="match status" value="1"/>
</dbReference>
<sequence length="429" mass="46069">MRTFWGPDFGALERDDPEIADVLLDELARQRDTLTLIASESFTSPAVLAALGSTLANKYAEGYPGHRYYGGCAQADRAEELAVERARELFGADHANVQPHSGASANLAAYAALAEPGDPVLAMGLPHGGHLTHGSRANFSGKWFHPIAYRVLPDTELIDYDEVRDLALAHRPKLIICGATSYPRLIDFARFREIADEVGAYLLVDAAHFIGLVAGRAVPSPVPYADVVTCTTHKALRGPRGGMILCREELAQRVDKAVFPFAQGGPMMHAVAAKAVALREAGTPDFQEYAHQTVRNAQALASWLTAEGMRPVTGGTDTHLALLDLREVGVSGREAEARCAAAGIALNKNVIPYDPEKPAVASGIRVGAPSVTSQGMREDEMRRIAELIGLAVRCDPQTAVGTSRLAGIGEEVTGLVRRFPFYQEQEVLA</sequence>
<accession>A0A0X3V8W9</accession>
<dbReference type="EC" id="2.1.2.1" evidence="10"/>
<evidence type="ECO:0000256" key="5">
    <source>
        <dbReference type="ARBA" id="ARBA00022490"/>
    </source>
</evidence>
<dbReference type="NCBIfam" id="NF000586">
    <property type="entry name" value="PRK00011.1"/>
    <property type="match status" value="1"/>
</dbReference>
<keyword evidence="7 10" id="KW-0808">Transferase</keyword>
<dbReference type="HAMAP" id="MF_00051">
    <property type="entry name" value="SHMT"/>
    <property type="match status" value="1"/>
</dbReference>
<keyword evidence="8 10" id="KW-0663">Pyridoxal phosphate</keyword>
<dbReference type="InterPro" id="IPR049943">
    <property type="entry name" value="Ser_HO-MeTrfase-like"/>
</dbReference>
<dbReference type="InterPro" id="IPR039429">
    <property type="entry name" value="SHMT-like_dom"/>
</dbReference>
<dbReference type="InterPro" id="IPR015424">
    <property type="entry name" value="PyrdxlP-dep_Trfase"/>
</dbReference>
<keyword evidence="6 10" id="KW-0554">One-carbon metabolism</keyword>
<evidence type="ECO:0000256" key="7">
    <source>
        <dbReference type="ARBA" id="ARBA00022679"/>
    </source>
</evidence>
<dbReference type="RefSeq" id="WP_067685822.1">
    <property type="nucleotide sequence ID" value="NZ_LLZH01000025.1"/>
</dbReference>
<dbReference type="SUPFAM" id="SSF53383">
    <property type="entry name" value="PLP-dependent transferases"/>
    <property type="match status" value="1"/>
</dbReference>
<comment type="cofactor">
    <cofactor evidence="1 10 11">
        <name>pyridoxal 5'-phosphate</name>
        <dbReference type="ChEBI" id="CHEBI:597326"/>
    </cofactor>
</comment>
<dbReference type="InterPro" id="IPR015422">
    <property type="entry name" value="PyrdxlP-dep_Trfase_small"/>
</dbReference>
<comment type="similarity">
    <text evidence="3 10">Belongs to the SHMT family.</text>
</comment>
<dbReference type="PANTHER" id="PTHR11680:SF35">
    <property type="entry name" value="SERINE HYDROXYMETHYLTRANSFERASE 1"/>
    <property type="match status" value="1"/>
</dbReference>
<dbReference type="AlphaFoldDB" id="A0A0X3V8W9"/>
<feature type="domain" description="Serine hydroxymethyltransferase-like" evidence="12">
    <location>
        <begin position="12"/>
        <end position="388"/>
    </location>
</feature>
<evidence type="ECO:0000256" key="10">
    <source>
        <dbReference type="HAMAP-Rule" id="MF_00051"/>
    </source>
</evidence>
<comment type="pathway">
    <text evidence="10">One-carbon metabolism; tetrahydrofolate interconversion.</text>
</comment>
<comment type="subunit">
    <text evidence="4 10">Homodimer.</text>
</comment>
<dbReference type="GO" id="GO:0030170">
    <property type="term" value="F:pyridoxal phosphate binding"/>
    <property type="evidence" value="ECO:0007669"/>
    <property type="project" value="UniProtKB-UniRule"/>
</dbReference>
<evidence type="ECO:0000256" key="6">
    <source>
        <dbReference type="ARBA" id="ARBA00022563"/>
    </source>
</evidence>
<evidence type="ECO:0000256" key="4">
    <source>
        <dbReference type="ARBA" id="ARBA00011738"/>
    </source>
</evidence>
<dbReference type="GO" id="GO:0042803">
    <property type="term" value="F:protein homodimerization activity"/>
    <property type="evidence" value="ECO:0007669"/>
    <property type="project" value="UniProtKB-ARBA"/>
</dbReference>
<dbReference type="GO" id="GO:0035999">
    <property type="term" value="P:tetrahydrofolate interconversion"/>
    <property type="evidence" value="ECO:0007669"/>
    <property type="project" value="UniProtKB-UniRule"/>
</dbReference>
<evidence type="ECO:0000259" key="12">
    <source>
        <dbReference type="Pfam" id="PF00464"/>
    </source>
</evidence>
<evidence type="ECO:0000256" key="9">
    <source>
        <dbReference type="ARBA" id="ARBA00054606"/>
    </source>
</evidence>
<dbReference type="GO" id="GO:0019264">
    <property type="term" value="P:glycine biosynthetic process from serine"/>
    <property type="evidence" value="ECO:0007669"/>
    <property type="project" value="UniProtKB-UniRule"/>
</dbReference>
<evidence type="ECO:0000256" key="8">
    <source>
        <dbReference type="ARBA" id="ARBA00022898"/>
    </source>
</evidence>
<dbReference type="InterPro" id="IPR001085">
    <property type="entry name" value="Ser_HO-MeTrfase"/>
</dbReference>
<comment type="subcellular location">
    <subcellularLocation>
        <location evidence="2 10">Cytoplasm</location>
    </subcellularLocation>
</comment>
<evidence type="ECO:0000313" key="14">
    <source>
        <dbReference type="Proteomes" id="UP000053244"/>
    </source>
</evidence>
<proteinExistence type="inferred from homology"/>
<dbReference type="Gene3D" id="3.40.640.10">
    <property type="entry name" value="Type I PLP-dependent aspartate aminotransferase-like (Major domain)"/>
    <property type="match status" value="1"/>
</dbReference>
<evidence type="ECO:0000256" key="3">
    <source>
        <dbReference type="ARBA" id="ARBA00006376"/>
    </source>
</evidence>
<comment type="caution">
    <text evidence="10">Lacks conserved residue(s) required for the propagation of feature annotation.</text>
</comment>
<evidence type="ECO:0000256" key="1">
    <source>
        <dbReference type="ARBA" id="ARBA00001933"/>
    </source>
</evidence>
<dbReference type="OrthoDB" id="9803846at2"/>
<keyword evidence="14" id="KW-1185">Reference proteome</keyword>
<dbReference type="GO" id="GO:0008168">
    <property type="term" value="F:methyltransferase activity"/>
    <property type="evidence" value="ECO:0007669"/>
    <property type="project" value="UniProtKB-KW"/>
</dbReference>
<comment type="pathway">
    <text evidence="10">Amino-acid biosynthesis; glycine biosynthesis; glycine from L-serine: step 1/1.</text>
</comment>
<gene>
    <name evidence="10" type="primary">glyA</name>
    <name evidence="13" type="ORF">ADL15_06815</name>
</gene>
<keyword evidence="10" id="KW-0028">Amino-acid biosynthesis</keyword>
<dbReference type="FunFam" id="3.40.640.10:FF:000001">
    <property type="entry name" value="Serine hydroxymethyltransferase"/>
    <property type="match status" value="1"/>
</dbReference>
<dbReference type="UniPathway" id="UPA00288">
    <property type="reaction ID" value="UER01023"/>
</dbReference>